<dbReference type="NCBIfam" id="NF033563">
    <property type="entry name" value="transpos_IS30"/>
    <property type="match status" value="1"/>
</dbReference>
<proteinExistence type="predicted"/>
<dbReference type="GO" id="GO:0003676">
    <property type="term" value="F:nucleic acid binding"/>
    <property type="evidence" value="ECO:0007669"/>
    <property type="project" value="InterPro"/>
</dbReference>
<dbReference type="InterPro" id="IPR012337">
    <property type="entry name" value="RNaseH-like_sf"/>
</dbReference>
<reference evidence="4" key="1">
    <citation type="submission" date="2020-07" db="EMBL/GenBank/DDBJ databases">
        <title>Koleobacter methoxysyntrophicus gen. nov., sp. nov., a novel anaerobic bacterium isolated from deep subsurface oil field and proposal of Koleobacterales ord. nov. in the phylum Firmicutes.</title>
        <authorList>
            <person name="Sakamoto S."/>
            <person name="Tamaki H."/>
        </authorList>
    </citation>
    <scope>NUCLEOTIDE SEQUENCE</scope>
    <source>
        <strain evidence="4">NRmbB1</strain>
    </source>
</reference>
<dbReference type="SUPFAM" id="SSF46689">
    <property type="entry name" value="Homeodomain-like"/>
    <property type="match status" value="1"/>
</dbReference>
<accession>A0A8A0RKE3</accession>
<dbReference type="SUPFAM" id="SSF53098">
    <property type="entry name" value="Ribonuclease H-like"/>
    <property type="match status" value="1"/>
</dbReference>
<evidence type="ECO:0000259" key="3">
    <source>
        <dbReference type="PROSITE" id="PS50994"/>
    </source>
</evidence>
<dbReference type="InterPro" id="IPR053392">
    <property type="entry name" value="Transposase_IS30-like"/>
</dbReference>
<protein>
    <recommendedName>
        <fullName evidence="3">Integrase catalytic domain-containing protein</fullName>
    </recommendedName>
</protein>
<dbReference type="EMBL" id="CP059066">
    <property type="protein sequence ID" value="QSQ08901.1"/>
    <property type="molecule type" value="Genomic_DNA"/>
</dbReference>
<dbReference type="InterPro" id="IPR001584">
    <property type="entry name" value="Integrase_cat-core"/>
</dbReference>
<feature type="domain" description="Integrase catalytic" evidence="3">
    <location>
        <begin position="178"/>
        <end position="340"/>
    </location>
</feature>
<dbReference type="KEGG" id="kme:H0A61_01252"/>
<organism evidence="4 5">
    <name type="scientific">Koleobacter methoxysyntrophicus</name>
    <dbReference type="NCBI Taxonomy" id="2751313"/>
    <lineage>
        <taxon>Bacteria</taxon>
        <taxon>Bacillati</taxon>
        <taxon>Bacillota</taxon>
        <taxon>Clostridia</taxon>
        <taxon>Koleobacterales</taxon>
        <taxon>Koleobacteraceae</taxon>
        <taxon>Koleobacter</taxon>
    </lineage>
</organism>
<dbReference type="PANTHER" id="PTHR10948">
    <property type="entry name" value="TRANSPOSASE"/>
    <property type="match status" value="1"/>
</dbReference>
<dbReference type="AlphaFoldDB" id="A0A8A0RKE3"/>
<dbReference type="GO" id="GO:0004803">
    <property type="term" value="F:transposase activity"/>
    <property type="evidence" value="ECO:0007669"/>
    <property type="project" value="TreeGrafter"/>
</dbReference>
<dbReference type="InterPro" id="IPR009057">
    <property type="entry name" value="Homeodomain-like_sf"/>
</dbReference>
<dbReference type="GO" id="GO:0032196">
    <property type="term" value="P:transposition"/>
    <property type="evidence" value="ECO:0007669"/>
    <property type="project" value="TreeGrafter"/>
</dbReference>
<dbReference type="Proteomes" id="UP000662904">
    <property type="component" value="Chromosome"/>
</dbReference>
<keyword evidence="5" id="KW-1185">Reference proteome</keyword>
<feature type="region of interest" description="Disordered" evidence="2">
    <location>
        <begin position="157"/>
        <end position="176"/>
    </location>
</feature>
<dbReference type="InterPro" id="IPR051917">
    <property type="entry name" value="Transposase-Integrase"/>
</dbReference>
<evidence type="ECO:0000313" key="5">
    <source>
        <dbReference type="Proteomes" id="UP000662904"/>
    </source>
</evidence>
<dbReference type="PROSITE" id="PS50994">
    <property type="entry name" value="INTEGRASE"/>
    <property type="match status" value="1"/>
</dbReference>
<dbReference type="InterPro" id="IPR036397">
    <property type="entry name" value="RNaseH_sf"/>
</dbReference>
<dbReference type="PANTHER" id="PTHR10948:SF23">
    <property type="entry name" value="TRANSPOSASE INSI FOR INSERTION SEQUENCE ELEMENT IS30A-RELATED"/>
    <property type="match status" value="1"/>
</dbReference>
<feature type="compositionally biased region" description="Basic residues" evidence="2">
    <location>
        <begin position="157"/>
        <end position="174"/>
    </location>
</feature>
<keyword evidence="1" id="KW-0233">DNA recombination</keyword>
<gene>
    <name evidence="4" type="ORF">H0A61_01252</name>
</gene>
<dbReference type="InterPro" id="IPR025246">
    <property type="entry name" value="IS30-like_HTH"/>
</dbReference>
<dbReference type="Gene3D" id="1.10.10.60">
    <property type="entry name" value="Homeodomain-like"/>
    <property type="match status" value="1"/>
</dbReference>
<dbReference type="Gene3D" id="3.30.420.10">
    <property type="entry name" value="Ribonuclease H-like superfamily/Ribonuclease H"/>
    <property type="match status" value="1"/>
</dbReference>
<dbReference type="Pfam" id="PF13936">
    <property type="entry name" value="HTH_38"/>
    <property type="match status" value="1"/>
</dbReference>
<sequence length="353" mass="40868">MVLTKKYTTSSRTFKHLSEFERGQIYALLKEGYSQAEIAKKLGRHRSTISREIKRGTTTQKRSDLTTYETYFPETGQAVYEKNRSACGRKLKALQAEAFLKYAEKKILEDKWSPDVVVGSARISGQFDKDSMVCTRTLYNYIDQCLLKVRNINLPLKTRRKPKKTGSRKNKRLYGKSISERPQTVDERNEFGHWEIDTVIGKRTGDQALLTLTERKTRHNLIMPLESKCAEAVDEVINQLKKQYGPLFTQVFKSITADNGSEFSNLDNIGIDVYFTHPYSAWERGTNERHNGLIRRFIPKGKAIRDLTIDQIESVQNWCNHLPRKILGYKTPAQLFEQEIQQLIESYQNKQIA</sequence>
<evidence type="ECO:0000256" key="1">
    <source>
        <dbReference type="ARBA" id="ARBA00023172"/>
    </source>
</evidence>
<dbReference type="GO" id="GO:0006310">
    <property type="term" value="P:DNA recombination"/>
    <property type="evidence" value="ECO:0007669"/>
    <property type="project" value="UniProtKB-KW"/>
</dbReference>
<dbReference type="GO" id="GO:0005829">
    <property type="term" value="C:cytosol"/>
    <property type="evidence" value="ECO:0007669"/>
    <property type="project" value="TreeGrafter"/>
</dbReference>
<dbReference type="RefSeq" id="WP_206709099.1">
    <property type="nucleotide sequence ID" value="NZ_CP059066.1"/>
</dbReference>
<evidence type="ECO:0000313" key="4">
    <source>
        <dbReference type="EMBL" id="QSQ08901.1"/>
    </source>
</evidence>
<name>A0A8A0RKE3_9FIRM</name>
<dbReference type="GO" id="GO:0015074">
    <property type="term" value="P:DNA integration"/>
    <property type="evidence" value="ECO:0007669"/>
    <property type="project" value="InterPro"/>
</dbReference>
<evidence type="ECO:0000256" key="2">
    <source>
        <dbReference type="SAM" id="MobiDB-lite"/>
    </source>
</evidence>